<feature type="compositionally biased region" description="Gly residues" evidence="1">
    <location>
        <begin position="72"/>
        <end position="81"/>
    </location>
</feature>
<dbReference type="Proteomes" id="UP001314229">
    <property type="component" value="Unassembled WGS sequence"/>
</dbReference>
<accession>A0AAV1Q5D0</accession>
<proteinExistence type="predicted"/>
<reference evidence="2 3" key="1">
    <citation type="submission" date="2024-01" db="EMBL/GenBank/DDBJ databases">
        <authorList>
            <person name="Alioto T."/>
            <person name="Alioto T."/>
            <person name="Gomez Garrido J."/>
        </authorList>
    </citation>
    <scope>NUCLEOTIDE SEQUENCE [LARGE SCALE GENOMIC DNA]</scope>
</reference>
<feature type="region of interest" description="Disordered" evidence="1">
    <location>
        <begin position="64"/>
        <end position="91"/>
    </location>
</feature>
<comment type="caution">
    <text evidence="2">The sequence shown here is derived from an EMBL/GenBank/DDBJ whole genome shotgun (WGS) entry which is preliminary data.</text>
</comment>
<sequence>MKTEEEEKCNLIKVQKKKTIKKRRKGCVVREGGGDRRIDWTVNFTGASQDRALCLELNEDEHLRTRRSRLSGGSGEGGGGSPAVRGGRQLSQYAFESGHMTLFEGDGGIQSAASEEE</sequence>
<dbReference type="AlphaFoldDB" id="A0AAV1Q5D0"/>
<evidence type="ECO:0000313" key="2">
    <source>
        <dbReference type="EMBL" id="CAK6978584.1"/>
    </source>
</evidence>
<gene>
    <name evidence="2" type="ORF">FSCOSCO3_A002450</name>
</gene>
<protein>
    <submittedName>
        <fullName evidence="2">Uncharacterized protein</fullName>
    </submittedName>
</protein>
<evidence type="ECO:0000313" key="3">
    <source>
        <dbReference type="Proteomes" id="UP001314229"/>
    </source>
</evidence>
<evidence type="ECO:0000256" key="1">
    <source>
        <dbReference type="SAM" id="MobiDB-lite"/>
    </source>
</evidence>
<name>A0AAV1Q5D0_SCOSC</name>
<dbReference type="EMBL" id="CAWUFR010000499">
    <property type="protein sequence ID" value="CAK6978584.1"/>
    <property type="molecule type" value="Genomic_DNA"/>
</dbReference>
<organism evidence="2 3">
    <name type="scientific">Scomber scombrus</name>
    <name type="common">Atlantic mackerel</name>
    <name type="synonym">Scomber vernalis</name>
    <dbReference type="NCBI Taxonomy" id="13677"/>
    <lineage>
        <taxon>Eukaryota</taxon>
        <taxon>Metazoa</taxon>
        <taxon>Chordata</taxon>
        <taxon>Craniata</taxon>
        <taxon>Vertebrata</taxon>
        <taxon>Euteleostomi</taxon>
        <taxon>Actinopterygii</taxon>
        <taxon>Neopterygii</taxon>
        <taxon>Teleostei</taxon>
        <taxon>Neoteleostei</taxon>
        <taxon>Acanthomorphata</taxon>
        <taxon>Pelagiaria</taxon>
        <taxon>Scombriformes</taxon>
        <taxon>Scombridae</taxon>
        <taxon>Scomber</taxon>
    </lineage>
</organism>
<keyword evidence="3" id="KW-1185">Reference proteome</keyword>